<dbReference type="OrthoDB" id="3565018at2759"/>
<dbReference type="Pfam" id="PF24476">
    <property type="entry name" value="DUF7580"/>
    <property type="match status" value="1"/>
</dbReference>
<sequence length="543" mass="61522">MSGIEVAGIVLAALPLFVEAAKGYSQGADSIRKVASRRERDQKLADFYSEFYWELFQLDRQLQAVVDNLPTLSDARKAELFVQVRQDDWKPGADVSQALFDFFGAKEDFDAFLVVMSRVAQLLCQIVKDPSIHISSGDLDQSKMVNKLKSFAFDMEAGQTSATFIERLRFWKKDKDRKICLKNLGTWNKRLFRLIEEARREPTPKNTATTSPGIPSSNVRMLSQKLYRALAKCWRSCNCNGRHEARFCLKFRGGTNAKSDTVEVDLDFVVLVRADQASPPGWREGTVAIRPNSTVHDDRSLLQRICDAIDCSGSADDCLQLLVEDSETDQAVWQLRSLPRRLPKSVTAQSVSLHWMLENAIMLPLATKRRLAVIFAHSLLGLHDSHWLRNGLDKSHIFFFCDSKGTPDFLRPYLSTVFIEDSGAVLAEKPDLTQFHRNKSILALGILLIELHAGRCIESFRTPGDLQDVNRNTDWLVADHVVKTLEDECSFGYRYAVQACLDTHWIPAGQRVSLEDIATRSGLYQDVIQPLEEELSFLFREKL</sequence>
<reference evidence="3" key="1">
    <citation type="journal article" date="2020" name="Stud. Mycol.">
        <title>101 Dothideomycetes genomes: a test case for predicting lifestyles and emergence of pathogens.</title>
        <authorList>
            <person name="Haridas S."/>
            <person name="Albert R."/>
            <person name="Binder M."/>
            <person name="Bloem J."/>
            <person name="Labutti K."/>
            <person name="Salamov A."/>
            <person name="Andreopoulos B."/>
            <person name="Baker S."/>
            <person name="Barry K."/>
            <person name="Bills G."/>
            <person name="Bluhm B."/>
            <person name="Cannon C."/>
            <person name="Castanera R."/>
            <person name="Culley D."/>
            <person name="Daum C."/>
            <person name="Ezra D."/>
            <person name="Gonzalez J."/>
            <person name="Henrissat B."/>
            <person name="Kuo A."/>
            <person name="Liang C."/>
            <person name="Lipzen A."/>
            <person name="Lutzoni F."/>
            <person name="Magnuson J."/>
            <person name="Mondo S."/>
            <person name="Nolan M."/>
            <person name="Ohm R."/>
            <person name="Pangilinan J."/>
            <person name="Park H.-J."/>
            <person name="Ramirez L."/>
            <person name="Alfaro M."/>
            <person name="Sun H."/>
            <person name="Tritt A."/>
            <person name="Yoshinaga Y."/>
            <person name="Zwiers L.-H."/>
            <person name="Turgeon B."/>
            <person name="Goodwin S."/>
            <person name="Spatafora J."/>
            <person name="Crous P."/>
            <person name="Grigoriev I."/>
        </authorList>
    </citation>
    <scope>NUCLEOTIDE SEQUENCE</scope>
    <source>
        <strain evidence="3">CBS 207.26</strain>
    </source>
</reference>
<evidence type="ECO:0000313" key="4">
    <source>
        <dbReference type="Proteomes" id="UP000800200"/>
    </source>
</evidence>
<feature type="domain" description="DUF7580" evidence="2">
    <location>
        <begin position="217"/>
        <end position="536"/>
    </location>
</feature>
<keyword evidence="1" id="KW-0732">Signal</keyword>
<dbReference type="PANTHER" id="PTHR35186:SF4">
    <property type="entry name" value="PRION-INHIBITION AND PROPAGATION HELO DOMAIN-CONTAINING PROTEIN"/>
    <property type="match status" value="1"/>
</dbReference>
<evidence type="ECO:0000256" key="1">
    <source>
        <dbReference type="SAM" id="SignalP"/>
    </source>
</evidence>
<dbReference type="Proteomes" id="UP000800200">
    <property type="component" value="Unassembled WGS sequence"/>
</dbReference>
<dbReference type="AlphaFoldDB" id="A0A6A6DY04"/>
<protein>
    <recommendedName>
        <fullName evidence="2">DUF7580 domain-containing protein</fullName>
    </recommendedName>
</protein>
<feature type="chain" id="PRO_5025458107" description="DUF7580 domain-containing protein" evidence="1">
    <location>
        <begin position="21"/>
        <end position="543"/>
    </location>
</feature>
<accession>A0A6A6DY04</accession>
<gene>
    <name evidence="3" type="ORF">K469DRAFT_585514</name>
</gene>
<evidence type="ECO:0000313" key="3">
    <source>
        <dbReference type="EMBL" id="KAF2182860.1"/>
    </source>
</evidence>
<evidence type="ECO:0000259" key="2">
    <source>
        <dbReference type="Pfam" id="PF24476"/>
    </source>
</evidence>
<proteinExistence type="predicted"/>
<dbReference type="EMBL" id="ML994646">
    <property type="protein sequence ID" value="KAF2182860.1"/>
    <property type="molecule type" value="Genomic_DNA"/>
</dbReference>
<keyword evidence="4" id="KW-1185">Reference proteome</keyword>
<name>A0A6A6DY04_9PEZI</name>
<organism evidence="3 4">
    <name type="scientific">Zopfia rhizophila CBS 207.26</name>
    <dbReference type="NCBI Taxonomy" id="1314779"/>
    <lineage>
        <taxon>Eukaryota</taxon>
        <taxon>Fungi</taxon>
        <taxon>Dikarya</taxon>
        <taxon>Ascomycota</taxon>
        <taxon>Pezizomycotina</taxon>
        <taxon>Dothideomycetes</taxon>
        <taxon>Dothideomycetes incertae sedis</taxon>
        <taxon>Zopfiaceae</taxon>
        <taxon>Zopfia</taxon>
    </lineage>
</organism>
<feature type="signal peptide" evidence="1">
    <location>
        <begin position="1"/>
        <end position="20"/>
    </location>
</feature>
<dbReference type="InterPro" id="IPR056002">
    <property type="entry name" value="DUF7580"/>
</dbReference>
<dbReference type="PANTHER" id="PTHR35186">
    <property type="entry name" value="ANK_REP_REGION DOMAIN-CONTAINING PROTEIN"/>
    <property type="match status" value="1"/>
</dbReference>